<keyword evidence="3" id="KW-1185">Reference proteome</keyword>
<dbReference type="Proteomes" id="UP001630127">
    <property type="component" value="Unassembled WGS sequence"/>
</dbReference>
<comment type="caution">
    <text evidence="2">The sequence shown here is derived from an EMBL/GenBank/DDBJ whole genome shotgun (WGS) entry which is preliminary data.</text>
</comment>
<reference evidence="2 3" key="1">
    <citation type="submission" date="2024-11" db="EMBL/GenBank/DDBJ databases">
        <title>A near-complete genome assembly of Cinchona calisaya.</title>
        <authorList>
            <person name="Lian D.C."/>
            <person name="Zhao X.W."/>
            <person name="Wei L."/>
        </authorList>
    </citation>
    <scope>NUCLEOTIDE SEQUENCE [LARGE SCALE GENOMIC DNA]</scope>
    <source>
        <tissue evidence="2">Nenye</tissue>
    </source>
</reference>
<dbReference type="EMBL" id="JBJUIK010000008">
    <property type="protein sequence ID" value="KAL3519963.1"/>
    <property type="molecule type" value="Genomic_DNA"/>
</dbReference>
<protein>
    <recommendedName>
        <fullName evidence="1">Reverse transcriptase domain-containing protein</fullName>
    </recommendedName>
</protein>
<organism evidence="2 3">
    <name type="scientific">Cinchona calisaya</name>
    <dbReference type="NCBI Taxonomy" id="153742"/>
    <lineage>
        <taxon>Eukaryota</taxon>
        <taxon>Viridiplantae</taxon>
        <taxon>Streptophyta</taxon>
        <taxon>Embryophyta</taxon>
        <taxon>Tracheophyta</taxon>
        <taxon>Spermatophyta</taxon>
        <taxon>Magnoliopsida</taxon>
        <taxon>eudicotyledons</taxon>
        <taxon>Gunneridae</taxon>
        <taxon>Pentapetalae</taxon>
        <taxon>asterids</taxon>
        <taxon>lamiids</taxon>
        <taxon>Gentianales</taxon>
        <taxon>Rubiaceae</taxon>
        <taxon>Cinchonoideae</taxon>
        <taxon>Cinchoneae</taxon>
        <taxon>Cinchona</taxon>
    </lineage>
</organism>
<name>A0ABD2ZQK9_9GENT</name>
<dbReference type="AlphaFoldDB" id="A0ABD2ZQK9"/>
<feature type="domain" description="Reverse transcriptase" evidence="1">
    <location>
        <begin position="23"/>
        <end position="106"/>
    </location>
</feature>
<sequence>MTLSFFQKFWSVLANDIMAVISSFFHLGQLLTAINHTFISLIPKIPNPSLVSHYRPISLCNTLYKQILDNVMIAHDYLHFLNGKHKGNNRLMAIKLDMSKAYDKIE</sequence>
<dbReference type="PROSITE" id="PS50878">
    <property type="entry name" value="RT_POL"/>
    <property type="match status" value="1"/>
</dbReference>
<evidence type="ECO:0000259" key="1">
    <source>
        <dbReference type="PROSITE" id="PS50878"/>
    </source>
</evidence>
<evidence type="ECO:0000313" key="2">
    <source>
        <dbReference type="EMBL" id="KAL3519963.1"/>
    </source>
</evidence>
<dbReference type="InterPro" id="IPR000477">
    <property type="entry name" value="RT_dom"/>
</dbReference>
<gene>
    <name evidence="2" type="ORF">ACH5RR_018112</name>
</gene>
<accession>A0ABD2ZQK9</accession>
<evidence type="ECO:0000313" key="3">
    <source>
        <dbReference type="Proteomes" id="UP001630127"/>
    </source>
</evidence>
<proteinExistence type="predicted"/>